<organism evidence="1">
    <name type="scientific">marine sediment metagenome</name>
    <dbReference type="NCBI Taxonomy" id="412755"/>
    <lineage>
        <taxon>unclassified sequences</taxon>
        <taxon>metagenomes</taxon>
        <taxon>ecological metagenomes</taxon>
    </lineage>
</organism>
<dbReference type="EMBL" id="LAZR01003410">
    <property type="protein sequence ID" value="KKN18602.1"/>
    <property type="molecule type" value="Genomic_DNA"/>
</dbReference>
<comment type="caution">
    <text evidence="1">The sequence shown here is derived from an EMBL/GenBank/DDBJ whole genome shotgun (WGS) entry which is preliminary data.</text>
</comment>
<name>A0A0F9P2H1_9ZZZZ</name>
<dbReference type="AlphaFoldDB" id="A0A0F9P2H1"/>
<protein>
    <submittedName>
        <fullName evidence="1">Uncharacterized protein</fullName>
    </submittedName>
</protein>
<proteinExistence type="predicted"/>
<sequence>MSIVETDTSAATAPDQRANALVTQLREQFGDQVLCEQATLTGMPVESRFSPRR</sequence>
<feature type="non-terminal residue" evidence="1">
    <location>
        <position position="53"/>
    </location>
</feature>
<accession>A0A0F9P2H1</accession>
<evidence type="ECO:0000313" key="1">
    <source>
        <dbReference type="EMBL" id="KKN18602.1"/>
    </source>
</evidence>
<reference evidence="1" key="1">
    <citation type="journal article" date="2015" name="Nature">
        <title>Complex archaea that bridge the gap between prokaryotes and eukaryotes.</title>
        <authorList>
            <person name="Spang A."/>
            <person name="Saw J.H."/>
            <person name="Jorgensen S.L."/>
            <person name="Zaremba-Niedzwiedzka K."/>
            <person name="Martijn J."/>
            <person name="Lind A.E."/>
            <person name="van Eijk R."/>
            <person name="Schleper C."/>
            <person name="Guy L."/>
            <person name="Ettema T.J."/>
        </authorList>
    </citation>
    <scope>NUCLEOTIDE SEQUENCE</scope>
</reference>
<gene>
    <name evidence="1" type="ORF">LCGC14_0954060</name>
</gene>